<comment type="subcellular location">
    <subcellularLocation>
        <location evidence="1">Membrane</location>
    </subcellularLocation>
</comment>
<evidence type="ECO:0000256" key="1">
    <source>
        <dbReference type="ARBA" id="ARBA00004370"/>
    </source>
</evidence>
<evidence type="ECO:0008006" key="6">
    <source>
        <dbReference type="Google" id="ProtNLM"/>
    </source>
</evidence>
<organism evidence="4 5">
    <name type="scientific">Actinomadura yumaensis</name>
    <dbReference type="NCBI Taxonomy" id="111807"/>
    <lineage>
        <taxon>Bacteria</taxon>
        <taxon>Bacillati</taxon>
        <taxon>Actinomycetota</taxon>
        <taxon>Actinomycetes</taxon>
        <taxon>Streptosporangiales</taxon>
        <taxon>Thermomonosporaceae</taxon>
        <taxon>Actinomadura</taxon>
    </lineage>
</organism>
<evidence type="ECO:0000256" key="3">
    <source>
        <dbReference type="SAM" id="Phobius"/>
    </source>
</evidence>
<sequence>MTNAAALRKAVWTPKWVRPAGYVVLAAATVFLCTSLWSLIQSGRGADNDLASARDDLSRTAVRQVTMLNTIDPKRADLDLAHWLEVATGPFHDALKRDMPTAQAKFAKQTAPSRGQVTALAITEFDRAGGNATVITSVRVFTGTGDQASEQRKRYQVGMQRVNGAWKVATLNSLSPAGPPAGGSRP</sequence>
<comment type="caution">
    <text evidence="4">The sequence shown here is derived from an EMBL/GenBank/DDBJ whole genome shotgun (WGS) entry which is preliminary data.</text>
</comment>
<dbReference type="Proteomes" id="UP001596380">
    <property type="component" value="Unassembled WGS sequence"/>
</dbReference>
<feature type="transmembrane region" description="Helical" evidence="3">
    <location>
        <begin position="20"/>
        <end position="40"/>
    </location>
</feature>
<protein>
    <recommendedName>
        <fullName evidence="6">Mce-associated membrane protein</fullName>
    </recommendedName>
</protein>
<keyword evidence="5" id="KW-1185">Reference proteome</keyword>
<evidence type="ECO:0000256" key="2">
    <source>
        <dbReference type="ARBA" id="ARBA00023136"/>
    </source>
</evidence>
<evidence type="ECO:0000313" key="5">
    <source>
        <dbReference type="Proteomes" id="UP001596380"/>
    </source>
</evidence>
<keyword evidence="3" id="KW-1133">Transmembrane helix</keyword>
<reference evidence="5" key="1">
    <citation type="journal article" date="2019" name="Int. J. Syst. Evol. Microbiol.">
        <title>The Global Catalogue of Microorganisms (GCM) 10K type strain sequencing project: providing services to taxonomists for standard genome sequencing and annotation.</title>
        <authorList>
            <consortium name="The Broad Institute Genomics Platform"/>
            <consortium name="The Broad Institute Genome Sequencing Center for Infectious Disease"/>
            <person name="Wu L."/>
            <person name="Ma J."/>
        </authorList>
    </citation>
    <scope>NUCLEOTIDE SEQUENCE [LARGE SCALE GENOMIC DNA]</scope>
    <source>
        <strain evidence="5">JCM 3369</strain>
    </source>
</reference>
<keyword evidence="3" id="KW-0812">Transmembrane</keyword>
<dbReference type="PANTHER" id="PTHR37042:SF4">
    <property type="entry name" value="OUTER MEMBRANE PROTEIN RV1973"/>
    <property type="match status" value="1"/>
</dbReference>
<name>A0ABW2CPS8_9ACTN</name>
<accession>A0ABW2CPS8</accession>
<dbReference type="PANTHER" id="PTHR37042">
    <property type="entry name" value="OUTER MEMBRANE PROTEIN RV1973"/>
    <property type="match status" value="1"/>
</dbReference>
<proteinExistence type="predicted"/>
<evidence type="ECO:0000313" key="4">
    <source>
        <dbReference type="EMBL" id="MFC6882698.1"/>
    </source>
</evidence>
<keyword evidence="2 3" id="KW-0472">Membrane</keyword>
<dbReference type="EMBL" id="JBHSXS010000014">
    <property type="protein sequence ID" value="MFC6882698.1"/>
    <property type="molecule type" value="Genomic_DNA"/>
</dbReference>
<dbReference type="RefSeq" id="WP_160822312.1">
    <property type="nucleotide sequence ID" value="NZ_JBHSXS010000014.1"/>
</dbReference>
<gene>
    <name evidence="4" type="ORF">ACFQKB_23280</name>
</gene>